<proteinExistence type="predicted"/>
<evidence type="ECO:0000313" key="3">
    <source>
        <dbReference type="EMBL" id="KAG8627784.1"/>
    </source>
</evidence>
<accession>A0A8K0L153</accession>
<dbReference type="SUPFAM" id="SSF53335">
    <property type="entry name" value="S-adenosyl-L-methionine-dependent methyltransferases"/>
    <property type="match status" value="1"/>
</dbReference>
<dbReference type="InterPro" id="IPR025714">
    <property type="entry name" value="Methyltranfer_dom"/>
</dbReference>
<dbReference type="EMBL" id="JAESVG020000004">
    <property type="protein sequence ID" value="KAG8627784.1"/>
    <property type="molecule type" value="Genomic_DNA"/>
</dbReference>
<evidence type="ECO:0000259" key="2">
    <source>
        <dbReference type="Pfam" id="PF13679"/>
    </source>
</evidence>
<evidence type="ECO:0000256" key="1">
    <source>
        <dbReference type="SAM" id="MobiDB-lite"/>
    </source>
</evidence>
<dbReference type="Proteomes" id="UP000809789">
    <property type="component" value="Unassembled WGS sequence"/>
</dbReference>
<protein>
    <recommendedName>
        <fullName evidence="2">Methyltransferase domain-containing protein</fullName>
    </recommendedName>
</protein>
<organism evidence="3 4">
    <name type="scientific">Elsinoe batatas</name>
    <dbReference type="NCBI Taxonomy" id="2601811"/>
    <lineage>
        <taxon>Eukaryota</taxon>
        <taxon>Fungi</taxon>
        <taxon>Dikarya</taxon>
        <taxon>Ascomycota</taxon>
        <taxon>Pezizomycotina</taxon>
        <taxon>Dothideomycetes</taxon>
        <taxon>Dothideomycetidae</taxon>
        <taxon>Myriangiales</taxon>
        <taxon>Elsinoaceae</taxon>
        <taxon>Elsinoe</taxon>
    </lineage>
</organism>
<dbReference type="PANTHER" id="PTHR12496">
    <property type="entry name" value="CGI-41 METHYLTRANSFERASE"/>
    <property type="match status" value="1"/>
</dbReference>
<feature type="region of interest" description="Disordered" evidence="1">
    <location>
        <begin position="235"/>
        <end position="263"/>
    </location>
</feature>
<name>A0A8K0L153_9PEZI</name>
<comment type="caution">
    <text evidence="3">The sequence shown here is derived from an EMBL/GenBank/DDBJ whole genome shotgun (WGS) entry which is preliminary data.</text>
</comment>
<dbReference type="PANTHER" id="PTHR12496:SF0">
    <property type="entry name" value="METHYLTRANSFERASE DOMAIN-CONTAINING PROTEIN"/>
    <property type="match status" value="1"/>
</dbReference>
<keyword evidence="4" id="KW-1185">Reference proteome</keyword>
<feature type="compositionally biased region" description="Basic and acidic residues" evidence="1">
    <location>
        <begin position="243"/>
        <end position="255"/>
    </location>
</feature>
<feature type="region of interest" description="Disordered" evidence="1">
    <location>
        <begin position="480"/>
        <end position="506"/>
    </location>
</feature>
<dbReference type="OrthoDB" id="10258156at2759"/>
<reference evidence="3" key="1">
    <citation type="submission" date="2021-07" db="EMBL/GenBank/DDBJ databases">
        <title>Elsinoe batatas strain:CRI-CJ2 Genome sequencing and assembly.</title>
        <authorList>
            <person name="Huang L."/>
        </authorList>
    </citation>
    <scope>NUCLEOTIDE SEQUENCE</scope>
    <source>
        <strain evidence="3">CRI-CJ2</strain>
    </source>
</reference>
<dbReference type="InterPro" id="IPR029063">
    <property type="entry name" value="SAM-dependent_MTases_sf"/>
</dbReference>
<dbReference type="AlphaFoldDB" id="A0A8K0L153"/>
<sequence>MGPEKSLPIDASFSSPEAYISSLLNLVTTSKLVRTLCGGVHMLEFFTFEPGLYTAILPETWRDFFGAHDIMDVLDLLMREDLDRLDHAPWKTGRMPPEDLLEYIRNVRRHTFDHRFDGPEPTPLTREVALGMGVKKVHEVGQFTSYISRLTEDLAAASPDRSITHIIDLGSGQGYLPRALASPPHDHTVVGVESREHNVAGSQNWDILAKLAPKPAPIMRNKKVYKEELAQQRANGTVPVKVDPSKRDRKGERGFFSHPGLPNLSVPADREDVNVSCMPTSQGAVQYVSHYLLDGDLTRITSQILAPSSLDTIRHNAPLDPEDKRLLPRAAPEDIRALVIGLHACGNLTHHGLRSLLLTPSVRAVALVGCCYNLLTERLGPPTFKLDSLRGRNTRLEVQQNSHDPHGFPMSERFCTYPSPLDGPDSLGVRLNITARMMAVQAPRNWTRNDSEGFFRRHFYRALLQRVFVDLGLVPAPRPDWGAKATSATRENNGNGDDQDSAPATDPVILGSLPRKSYASFLSYVRAASAKLGRHETHPTFSVERARAFSAALAGMSDEDVQGYEEKYAHRKKELEVVWSLMAFTAGVVEAAIVTDRWCWVREQGVRGWVEAVFGYGVSPRNMVVVGVKD</sequence>
<dbReference type="InterPro" id="IPR052220">
    <property type="entry name" value="METTL25"/>
</dbReference>
<feature type="domain" description="Methyltransferase" evidence="2">
    <location>
        <begin position="135"/>
        <end position="377"/>
    </location>
</feature>
<feature type="compositionally biased region" description="Polar residues" evidence="1">
    <location>
        <begin position="486"/>
        <end position="496"/>
    </location>
</feature>
<dbReference type="Pfam" id="PF13679">
    <property type="entry name" value="Methyltransf_32"/>
    <property type="match status" value="1"/>
</dbReference>
<evidence type="ECO:0000313" key="4">
    <source>
        <dbReference type="Proteomes" id="UP000809789"/>
    </source>
</evidence>
<gene>
    <name evidence="3" type="ORF">KVT40_003657</name>
</gene>